<dbReference type="AlphaFoldDB" id="A0A1J9Q8Y8"/>
<comment type="subcellular location">
    <subcellularLocation>
        <location evidence="3">Nucleus</location>
    </subcellularLocation>
</comment>
<evidence type="ECO:0000256" key="3">
    <source>
        <dbReference type="PIRNR" id="PIRNR028983"/>
    </source>
</evidence>
<dbReference type="PANTHER" id="PTHR13261:SF0">
    <property type="entry name" value="BRCA2 AND CDKN1A-INTERACTING PROTEIN"/>
    <property type="match status" value="1"/>
</dbReference>
<dbReference type="GO" id="GO:0015031">
    <property type="term" value="P:protein transport"/>
    <property type="evidence" value="ECO:0007669"/>
    <property type="project" value="UniProtKB-KW"/>
</dbReference>
<keyword evidence="5" id="KW-1185">Reference proteome</keyword>
<name>A0A1J9Q8Y8_9EURO</name>
<evidence type="ECO:0000256" key="1">
    <source>
        <dbReference type="ARBA" id="ARBA00002688"/>
    </source>
</evidence>
<dbReference type="PANTHER" id="PTHR13261">
    <property type="entry name" value="BRCA2 AND CDKN1A INTERACTING PROTEIN"/>
    <property type="match status" value="1"/>
</dbReference>
<comment type="caution">
    <text evidence="4">The sequence shown here is derived from an EMBL/GenBank/DDBJ whole genome shotgun (WGS) entry which is preliminary data.</text>
</comment>
<keyword evidence="3" id="KW-0653">Protein transport</keyword>
<evidence type="ECO:0000313" key="4">
    <source>
        <dbReference type="EMBL" id="OJD24936.1"/>
    </source>
</evidence>
<dbReference type="STRING" id="1658174.A0A1J9Q8Y8"/>
<dbReference type="InterPro" id="IPR025602">
    <property type="entry name" value="BCP1_family"/>
</dbReference>
<organism evidence="4 5">
    <name type="scientific">Blastomyces percursus</name>
    <dbReference type="NCBI Taxonomy" id="1658174"/>
    <lineage>
        <taxon>Eukaryota</taxon>
        <taxon>Fungi</taxon>
        <taxon>Dikarya</taxon>
        <taxon>Ascomycota</taxon>
        <taxon>Pezizomycotina</taxon>
        <taxon>Eurotiomycetes</taxon>
        <taxon>Eurotiomycetidae</taxon>
        <taxon>Onygenales</taxon>
        <taxon>Ajellomycetaceae</taxon>
        <taxon>Blastomyces</taxon>
    </lineage>
</organism>
<dbReference type="GO" id="GO:0005634">
    <property type="term" value="C:nucleus"/>
    <property type="evidence" value="ECO:0007669"/>
    <property type="project" value="UniProtKB-SubCell"/>
</dbReference>
<dbReference type="Pfam" id="PF13862">
    <property type="entry name" value="BCCIP"/>
    <property type="match status" value="1"/>
</dbReference>
<keyword evidence="3" id="KW-0539">Nucleus</keyword>
<dbReference type="VEuPathDB" id="FungiDB:ACJ73_03697"/>
<reference evidence="4 5" key="1">
    <citation type="submission" date="2015-08" db="EMBL/GenBank/DDBJ databases">
        <title>Emmonsia species relationships and genome sequence.</title>
        <authorList>
            <person name="Cuomo C.A."/>
            <person name="Schwartz I.S."/>
            <person name="Kenyon C."/>
            <person name="De Hoog G.S."/>
            <person name="Govender N.P."/>
            <person name="Botha A."/>
            <person name="Moreno L."/>
            <person name="De Vries M."/>
            <person name="Munoz J.F."/>
            <person name="Stielow J.B."/>
        </authorList>
    </citation>
    <scope>NUCLEOTIDE SEQUENCE [LARGE SCALE GENOMIC DNA]</scope>
    <source>
        <strain evidence="4 5">EI222</strain>
    </source>
</reference>
<protein>
    <recommendedName>
        <fullName evidence="3">Protein BCP1</fullName>
    </recommendedName>
</protein>
<evidence type="ECO:0000256" key="2">
    <source>
        <dbReference type="ARBA" id="ARBA00006781"/>
    </source>
</evidence>
<dbReference type="PIRSF" id="PIRSF028983">
    <property type="entry name" value="BCP1"/>
    <property type="match status" value="1"/>
</dbReference>
<accession>A0A1J9Q8Y8</accession>
<sequence length="294" mass="33282">MGKRKQLKDGDVEMGNTIRALGENDTSSEDEMDIVNVEFEWFDPQPAVDFHGLRNLLRQLLDNDAQLFDLSELTDLILSQPLLGSTVKVDGNEGDPFAFLTVLNLQQHKDVPVIKDLTSYLQQKSSSSPKLSPLGNLLSQPTTPAFGLILTERLINVPAEVVPPMYTMLLEEIAWALEENEPYNFTHYLILSRTYEEVKSKLDEEDDRPQKKKKKGADEKNELFYFHAEDELLQKYALCSGGYEYTRQQEEGASDSKRAFHEYGVRPQGHLVLIEAAKFEAAVNDLKECLNPSA</sequence>
<proteinExistence type="inferred from homology"/>
<dbReference type="Proteomes" id="UP000242791">
    <property type="component" value="Unassembled WGS sequence"/>
</dbReference>
<gene>
    <name evidence="4" type="ORF">ACJ73_03697</name>
</gene>
<dbReference type="OrthoDB" id="27543at2759"/>
<comment type="function">
    <text evidence="1 3">Involved in nuclear export, actin cytoskeleton organization and vesicular transport.</text>
</comment>
<comment type="similarity">
    <text evidence="2 3">Belongs to the BCP1 family.</text>
</comment>
<keyword evidence="3" id="KW-0813">Transport</keyword>
<dbReference type="EMBL" id="LGTZ01000460">
    <property type="protein sequence ID" value="OJD24936.1"/>
    <property type="molecule type" value="Genomic_DNA"/>
</dbReference>
<evidence type="ECO:0000313" key="5">
    <source>
        <dbReference type="Proteomes" id="UP000242791"/>
    </source>
</evidence>